<keyword evidence="2" id="KW-1003">Cell membrane</keyword>
<dbReference type="OrthoDB" id="9815525at2"/>
<feature type="transmembrane region" description="Helical" evidence="6">
    <location>
        <begin position="365"/>
        <end position="385"/>
    </location>
</feature>
<comment type="caution">
    <text evidence="7">The sequence shown here is derived from an EMBL/GenBank/DDBJ whole genome shotgun (WGS) entry which is preliminary data.</text>
</comment>
<gene>
    <name evidence="7" type="ORF">ADL12_34110</name>
</gene>
<feature type="transmembrane region" description="Helical" evidence="6">
    <location>
        <begin position="151"/>
        <end position="169"/>
    </location>
</feature>
<feature type="transmembrane region" description="Helical" evidence="6">
    <location>
        <begin position="339"/>
        <end position="359"/>
    </location>
</feature>
<dbReference type="AlphaFoldDB" id="A0A101JFA5"/>
<comment type="subcellular location">
    <subcellularLocation>
        <location evidence="1">Cell membrane</location>
        <topology evidence="1">Multi-pass membrane protein</topology>
    </subcellularLocation>
</comment>
<dbReference type="PANTHER" id="PTHR23513:SF6">
    <property type="entry name" value="MAJOR FACILITATOR SUPERFAMILY ASSOCIATED DOMAIN-CONTAINING PROTEIN"/>
    <property type="match status" value="1"/>
</dbReference>
<accession>A0A101JFA5</accession>
<dbReference type="GO" id="GO:0005886">
    <property type="term" value="C:plasma membrane"/>
    <property type="evidence" value="ECO:0007669"/>
    <property type="project" value="UniProtKB-SubCell"/>
</dbReference>
<evidence type="ECO:0008006" key="9">
    <source>
        <dbReference type="Google" id="ProtNLM"/>
    </source>
</evidence>
<dbReference type="Gene3D" id="1.20.1250.20">
    <property type="entry name" value="MFS general substrate transporter like domains"/>
    <property type="match status" value="1"/>
</dbReference>
<dbReference type="SUPFAM" id="SSF103473">
    <property type="entry name" value="MFS general substrate transporter"/>
    <property type="match status" value="1"/>
</dbReference>
<evidence type="ECO:0000256" key="1">
    <source>
        <dbReference type="ARBA" id="ARBA00004651"/>
    </source>
</evidence>
<dbReference type="InterPro" id="IPR036259">
    <property type="entry name" value="MFS_trans_sf"/>
</dbReference>
<keyword evidence="8" id="KW-1185">Reference proteome</keyword>
<evidence type="ECO:0000313" key="7">
    <source>
        <dbReference type="EMBL" id="KUL25745.1"/>
    </source>
</evidence>
<dbReference type="RefSeq" id="WP_062709441.1">
    <property type="nucleotide sequence ID" value="NZ_LLZG01000366.1"/>
</dbReference>
<proteinExistence type="predicted"/>
<dbReference type="Proteomes" id="UP000053923">
    <property type="component" value="Unassembled WGS sequence"/>
</dbReference>
<evidence type="ECO:0000256" key="4">
    <source>
        <dbReference type="ARBA" id="ARBA00022989"/>
    </source>
</evidence>
<dbReference type="InterPro" id="IPR011701">
    <property type="entry name" value="MFS"/>
</dbReference>
<feature type="transmembrane region" description="Helical" evidence="6">
    <location>
        <begin position="215"/>
        <end position="232"/>
    </location>
</feature>
<feature type="transmembrane region" description="Helical" evidence="6">
    <location>
        <begin position="46"/>
        <end position="66"/>
    </location>
</feature>
<protein>
    <recommendedName>
        <fullName evidence="9">MFS transporter</fullName>
    </recommendedName>
</protein>
<keyword evidence="3 6" id="KW-0812">Transmembrane</keyword>
<sequence>MTQQETRASDARFIRILLGSTVLTKVADWQLGIVIPLAVLAKTDSVAMSLVTFALRGVSYFASPFLGSLIDRFDKRRVLVLAQLEQAFCLVLLSAFISSPLIVGLLVLCSGVGGVASSINGQFVLIPKLISEPARATAVAKLNSMIEFSKVIGLLAGGAVFSAVGPTLASLSIAVLYLASAAVAMFFPPVPGSAEKIELRRDLTLGFRWVARKDVLWLVITMSMTNIAIGQLEPAMVTEFGHRGVEVTRISILMALGLFAGAVASRLAPKLFVGWQLERRILAWQVIGVASLALIAVPSTPLKIIGFMVECSAVAASNVASITYRQEMIPVEVAGRANAAIRMFITGAAPLSGFLFAWASRFAGYTYWLPSLSIWLTAVGIWAVYARSAGRAAGNIAPVAVG</sequence>
<evidence type="ECO:0000256" key="5">
    <source>
        <dbReference type="ARBA" id="ARBA00023136"/>
    </source>
</evidence>
<keyword evidence="4 6" id="KW-1133">Transmembrane helix</keyword>
<keyword evidence="5 6" id="KW-0472">Membrane</keyword>
<dbReference type="PANTHER" id="PTHR23513">
    <property type="entry name" value="INTEGRAL MEMBRANE EFFLUX PROTEIN-RELATED"/>
    <property type="match status" value="1"/>
</dbReference>
<feature type="transmembrane region" description="Helical" evidence="6">
    <location>
        <begin position="252"/>
        <end position="269"/>
    </location>
</feature>
<dbReference type="EMBL" id="LLZG01000366">
    <property type="protein sequence ID" value="KUL25745.1"/>
    <property type="molecule type" value="Genomic_DNA"/>
</dbReference>
<feature type="transmembrane region" description="Helical" evidence="6">
    <location>
        <begin position="12"/>
        <end position="40"/>
    </location>
</feature>
<feature type="transmembrane region" description="Helical" evidence="6">
    <location>
        <begin position="304"/>
        <end position="324"/>
    </location>
</feature>
<organism evidence="7 8">
    <name type="scientific">Streptomyces regalis</name>
    <dbReference type="NCBI Taxonomy" id="68262"/>
    <lineage>
        <taxon>Bacteria</taxon>
        <taxon>Bacillati</taxon>
        <taxon>Actinomycetota</taxon>
        <taxon>Actinomycetes</taxon>
        <taxon>Kitasatosporales</taxon>
        <taxon>Streptomycetaceae</taxon>
        <taxon>Streptomyces</taxon>
    </lineage>
</organism>
<evidence type="ECO:0000256" key="6">
    <source>
        <dbReference type="SAM" id="Phobius"/>
    </source>
</evidence>
<evidence type="ECO:0000313" key="8">
    <source>
        <dbReference type="Proteomes" id="UP000053923"/>
    </source>
</evidence>
<name>A0A101JFA5_9ACTN</name>
<dbReference type="Pfam" id="PF07690">
    <property type="entry name" value="MFS_1"/>
    <property type="match status" value="1"/>
</dbReference>
<evidence type="ECO:0000256" key="2">
    <source>
        <dbReference type="ARBA" id="ARBA00022475"/>
    </source>
</evidence>
<reference evidence="8" key="1">
    <citation type="submission" date="2015-10" db="EMBL/GenBank/DDBJ databases">
        <authorList>
            <person name="Ju K.-S."/>
            <person name="Doroghazi J.R."/>
            <person name="Metcalf W.W."/>
        </authorList>
    </citation>
    <scope>NUCLEOTIDE SEQUENCE [LARGE SCALE GENOMIC DNA]</scope>
    <source>
        <strain evidence="8">NRRL 3151</strain>
    </source>
</reference>
<feature type="transmembrane region" description="Helical" evidence="6">
    <location>
        <begin position="281"/>
        <end position="298"/>
    </location>
</feature>
<dbReference type="GO" id="GO:0022857">
    <property type="term" value="F:transmembrane transporter activity"/>
    <property type="evidence" value="ECO:0007669"/>
    <property type="project" value="InterPro"/>
</dbReference>
<evidence type="ECO:0000256" key="3">
    <source>
        <dbReference type="ARBA" id="ARBA00022692"/>
    </source>
</evidence>